<proteinExistence type="predicted"/>
<evidence type="ECO:0000313" key="1">
    <source>
        <dbReference type="EMBL" id="KAE9405893.1"/>
    </source>
</evidence>
<keyword evidence="2" id="KW-1185">Reference proteome</keyword>
<reference evidence="1" key="1">
    <citation type="journal article" date="2019" name="Environ. Microbiol.">
        <title>Fungal ecological strategies reflected in gene transcription - a case study of two litter decomposers.</title>
        <authorList>
            <person name="Barbi F."/>
            <person name="Kohler A."/>
            <person name="Barry K."/>
            <person name="Baskaran P."/>
            <person name="Daum C."/>
            <person name="Fauchery L."/>
            <person name="Ihrmark K."/>
            <person name="Kuo A."/>
            <person name="LaButti K."/>
            <person name="Lipzen A."/>
            <person name="Morin E."/>
            <person name="Grigoriev I.V."/>
            <person name="Henrissat B."/>
            <person name="Lindahl B."/>
            <person name="Martin F."/>
        </authorList>
    </citation>
    <scope>NUCLEOTIDE SEQUENCE</scope>
    <source>
        <strain evidence="1">JB14</strain>
    </source>
</reference>
<dbReference type="Proteomes" id="UP000799118">
    <property type="component" value="Unassembled WGS sequence"/>
</dbReference>
<organism evidence="1 2">
    <name type="scientific">Gymnopus androsaceus JB14</name>
    <dbReference type="NCBI Taxonomy" id="1447944"/>
    <lineage>
        <taxon>Eukaryota</taxon>
        <taxon>Fungi</taxon>
        <taxon>Dikarya</taxon>
        <taxon>Basidiomycota</taxon>
        <taxon>Agaricomycotina</taxon>
        <taxon>Agaricomycetes</taxon>
        <taxon>Agaricomycetidae</taxon>
        <taxon>Agaricales</taxon>
        <taxon>Marasmiineae</taxon>
        <taxon>Omphalotaceae</taxon>
        <taxon>Gymnopus</taxon>
    </lineage>
</organism>
<evidence type="ECO:0000313" key="2">
    <source>
        <dbReference type="Proteomes" id="UP000799118"/>
    </source>
</evidence>
<dbReference type="AlphaFoldDB" id="A0A6A4I7S4"/>
<dbReference type="EMBL" id="ML769406">
    <property type="protein sequence ID" value="KAE9405893.1"/>
    <property type="molecule type" value="Genomic_DNA"/>
</dbReference>
<protein>
    <submittedName>
        <fullName evidence="1">Uncharacterized protein</fullName>
    </submittedName>
</protein>
<name>A0A6A4I7S4_9AGAR</name>
<sequence>MNVSSSTLTSQHSHSGSSFSNASGMLRFDEVYSKLSQVQNNRSSGGDYFQTSYENFSGIATPDAVGLVALSLNDIQKRVSGANGSLSRQSSARSNGKAEDVFLLLDLCTVMPGRHRRRKLDSQIPDRFHYFLRRIKDLLYT</sequence>
<gene>
    <name evidence="1" type="ORF">BT96DRAFT_1015362</name>
</gene>
<accession>A0A6A4I7S4</accession>